<dbReference type="InterPro" id="IPR024741">
    <property type="entry name" value="Condensin2_G2"/>
</dbReference>
<dbReference type="Proteomes" id="UP000694845">
    <property type="component" value="Unplaced"/>
</dbReference>
<dbReference type="AlphaFoldDB" id="A0A8B7XLR4"/>
<keyword evidence="2" id="KW-1185">Reference proteome</keyword>
<proteinExistence type="predicted"/>
<feature type="compositionally biased region" description="Acidic residues" evidence="1">
    <location>
        <begin position="616"/>
        <end position="626"/>
    </location>
</feature>
<dbReference type="PANTHER" id="PTHR16199:SF4">
    <property type="entry name" value="CONDENSIN-2 COMPLEX SUBUNIT G2"/>
    <property type="match status" value="1"/>
</dbReference>
<protein>
    <submittedName>
        <fullName evidence="3">Condensin-2 complex subunit G2-like isoform X1</fullName>
    </submittedName>
</protein>
<dbReference type="GO" id="GO:0000796">
    <property type="term" value="C:condensin complex"/>
    <property type="evidence" value="ECO:0007669"/>
    <property type="project" value="TreeGrafter"/>
</dbReference>
<dbReference type="GO" id="GO:0005634">
    <property type="term" value="C:nucleus"/>
    <property type="evidence" value="ECO:0007669"/>
    <property type="project" value="InterPro"/>
</dbReference>
<accession>A0A8B7XLR4</accession>
<name>A0A8B7XLR4_ACAPL</name>
<feature type="region of interest" description="Disordered" evidence="1">
    <location>
        <begin position="606"/>
        <end position="641"/>
    </location>
</feature>
<dbReference type="CTD" id="54892"/>
<dbReference type="GO" id="GO:0000070">
    <property type="term" value="P:mitotic sister chromatid segregation"/>
    <property type="evidence" value="ECO:0007669"/>
    <property type="project" value="TreeGrafter"/>
</dbReference>
<dbReference type="InterPro" id="IPR016024">
    <property type="entry name" value="ARM-type_fold"/>
</dbReference>
<gene>
    <name evidence="3" type="primary">LOC110974434</name>
</gene>
<dbReference type="InterPro" id="IPR011989">
    <property type="entry name" value="ARM-like"/>
</dbReference>
<dbReference type="KEGG" id="aplc:110974434"/>
<evidence type="ECO:0000313" key="2">
    <source>
        <dbReference type="Proteomes" id="UP000694845"/>
    </source>
</evidence>
<evidence type="ECO:0000313" key="3">
    <source>
        <dbReference type="RefSeq" id="XP_022081753.1"/>
    </source>
</evidence>
<evidence type="ECO:0000256" key="1">
    <source>
        <dbReference type="SAM" id="MobiDB-lite"/>
    </source>
</evidence>
<dbReference type="OrthoDB" id="10062843at2759"/>
<organism evidence="2 3">
    <name type="scientific">Acanthaster planci</name>
    <name type="common">Crown-of-thorns starfish</name>
    <dbReference type="NCBI Taxonomy" id="133434"/>
    <lineage>
        <taxon>Eukaryota</taxon>
        <taxon>Metazoa</taxon>
        <taxon>Echinodermata</taxon>
        <taxon>Eleutherozoa</taxon>
        <taxon>Asterozoa</taxon>
        <taxon>Asteroidea</taxon>
        <taxon>Valvatacea</taxon>
        <taxon>Valvatida</taxon>
        <taxon>Acanthasteridae</taxon>
        <taxon>Acanthaster</taxon>
    </lineage>
</organism>
<dbReference type="GeneID" id="110974434"/>
<dbReference type="SUPFAM" id="SSF48371">
    <property type="entry name" value="ARM repeat"/>
    <property type="match status" value="1"/>
</dbReference>
<sequence>MLRCCYSGNAQITHYKKRMVAPSCLREAFLEAAENDDRDEFIHFLQRHNAKDDDFTIEEVLQSLSRKQYERVWSGLNQMCASTLLHSPFETAGGSEEEAGNKESSLATHACLQGIVTVATMCLTMEKPIITQPMFETAVYLHGVLLDLPDSASKLQQGIAKLCEKWWAGEHAGQEELVANTLMYYLVRSLQPTATIADVKSVDGLRQALSKINLEEESSATLKDLLEQCMTRRNYLKQDKGRRFLSFLLTMSPTFLERLHKTIKTQLPVCPRSLIDSYGEIYFKAWRVASGPMLEKLEKYCIQDLMYHAVHASRVGTRSLASTLRQLLSYFCKQKRQQGVDKMLLALYEPIIWRAVKVANASVRANAAALLIDAFPLQDPESNKEDSDALTQKQFDIFQDLLDDPCPVVRVTGVHGICRIASVFWELIPGHTLEAFITKLIRDMAFDVSTADVRASVFKGLTNLLDNHLSHPLLKNLLPILKDFIHDTSEKVRVAFVDLLLKVKGLRTIKFWSITPMEHLLGQLVEDSAPVARRLVSLLFNSLQPVDRTGEVQIERCIALIQTNPGAIRVFYQYAHRHMSVATAGKFLLLLGQCILGCIRKAQSANGQPQRKEGEGQEAGEEEDGKENEAGLRGEDGDEESLSLQDADIMEGMLEIIAVLWTGINDQLAKLENQTTKKQLVSRFSKALPEFLTVFQEGRALSAVLVIAGYVPSSSIPTFSRGCLTTLKTMSPSATSSDFGPLLECLVSWGRGSDVLELISDWLVAALRTSPKSKKKSRQVSFRDPVQPRPSLALSYLDWLLSHFPCLSVLLASCSDKLQDLTSTLKTTLPCLEQRLLTPDPLSDLATDEVMVGSLQMYCRLQIHLTSGQLNQDSSFLEGAASSLTELLAWADREILPMIRRGADLGTDCRSEDDCPTAKRMAMDKSEKNLLHLGKEILKVILSMSSETVMLGIGDRAFQSNVADFCQLLLKTGHGFEHLPDITRLLYQITQQDPHQSVMQDREVNDEAVPTRLLGGVVKALADRIMEDSDGQSEQVQKTLTAIKPAVRGVLHCCHKQQQGVRGTPAYDIMPSVMAAIVAEVTHRMQGGGLDHCQDVTKLPTLSAFLLDMIARTQSMLGSFVNEIEQCTSSNAVQSVEDLVGMVYILHAVSHGTKKVAGIKTCLTAVNSKLEDLQKLRNEHIEDDVAGPNADNFLFQQATQMMQDIVRAIGGQA</sequence>
<dbReference type="PANTHER" id="PTHR16199">
    <property type="entry name" value="CONDENSIN-2 COMPLEX SUBUNIT G2"/>
    <property type="match status" value="1"/>
</dbReference>
<reference evidence="3" key="1">
    <citation type="submission" date="2025-08" db="UniProtKB">
        <authorList>
            <consortium name="RefSeq"/>
        </authorList>
    </citation>
    <scope>IDENTIFICATION</scope>
</reference>
<dbReference type="Gene3D" id="1.25.10.10">
    <property type="entry name" value="Leucine-rich Repeat Variant"/>
    <property type="match status" value="1"/>
</dbReference>
<dbReference type="RefSeq" id="XP_022081753.1">
    <property type="nucleotide sequence ID" value="XM_022226061.1"/>
</dbReference>
<dbReference type="Pfam" id="PF12422">
    <property type="entry name" value="Condensin2nSMC"/>
    <property type="match status" value="1"/>
</dbReference>